<dbReference type="Gene3D" id="3.20.20.70">
    <property type="entry name" value="Aldolase class I"/>
    <property type="match status" value="1"/>
</dbReference>
<evidence type="ECO:0000256" key="9">
    <source>
        <dbReference type="PIRNR" id="PIRNR006250"/>
    </source>
</evidence>
<dbReference type="AlphaFoldDB" id="A0A6B2M024"/>
<dbReference type="NCBIfam" id="TIGR00078">
    <property type="entry name" value="nadC"/>
    <property type="match status" value="1"/>
</dbReference>
<gene>
    <name evidence="12" type="primary">nadC</name>
    <name evidence="12" type="ORF">G0Q06_04415</name>
</gene>
<dbReference type="Pfam" id="PF02749">
    <property type="entry name" value="QRPTase_N"/>
    <property type="match status" value="1"/>
</dbReference>
<evidence type="ECO:0000256" key="8">
    <source>
        <dbReference type="ARBA" id="ARBA00033102"/>
    </source>
</evidence>
<comment type="similarity">
    <text evidence="3 9">Belongs to the NadC/ModD family.</text>
</comment>
<evidence type="ECO:0000256" key="7">
    <source>
        <dbReference type="ARBA" id="ARBA00022679"/>
    </source>
</evidence>
<keyword evidence="6 9" id="KW-0328">Glycosyltransferase</keyword>
<keyword evidence="7 9" id="KW-0808">Transferase</keyword>
<keyword evidence="5" id="KW-0662">Pyridine nucleotide biosynthesis</keyword>
<dbReference type="InterPro" id="IPR022412">
    <property type="entry name" value="Quinolinate_PRibosylTrfase_N"/>
</dbReference>
<dbReference type="GO" id="GO:0009435">
    <property type="term" value="P:NAD+ biosynthetic process"/>
    <property type="evidence" value="ECO:0007669"/>
    <property type="project" value="UniProtKB-UniPathway"/>
</dbReference>
<feature type="domain" description="Quinolinate phosphoribosyl transferase N-terminal" evidence="11">
    <location>
        <begin position="50"/>
        <end position="135"/>
    </location>
</feature>
<dbReference type="PANTHER" id="PTHR32179">
    <property type="entry name" value="NICOTINATE-NUCLEOTIDE PYROPHOSPHORYLASE [CARBOXYLATING]"/>
    <property type="match status" value="1"/>
</dbReference>
<dbReference type="RefSeq" id="WP_163962837.1">
    <property type="nucleotide sequence ID" value="NZ_JAAGNX010000001.1"/>
</dbReference>
<dbReference type="UniPathway" id="UPA00253">
    <property type="reaction ID" value="UER00331"/>
</dbReference>
<dbReference type="SUPFAM" id="SSF54675">
    <property type="entry name" value="Nicotinate/Quinolinate PRTase N-terminal domain-like"/>
    <property type="match status" value="1"/>
</dbReference>
<dbReference type="PANTHER" id="PTHR32179:SF3">
    <property type="entry name" value="NICOTINATE-NUCLEOTIDE PYROPHOSPHORYLASE [CARBOXYLATING]"/>
    <property type="match status" value="1"/>
</dbReference>
<dbReference type="EC" id="2.4.2.19" evidence="4"/>
<evidence type="ECO:0000313" key="12">
    <source>
        <dbReference type="EMBL" id="NDV61686.1"/>
    </source>
</evidence>
<evidence type="ECO:0000256" key="4">
    <source>
        <dbReference type="ARBA" id="ARBA00011944"/>
    </source>
</evidence>
<evidence type="ECO:0000259" key="11">
    <source>
        <dbReference type="Pfam" id="PF02749"/>
    </source>
</evidence>
<evidence type="ECO:0000256" key="3">
    <source>
        <dbReference type="ARBA" id="ARBA00009400"/>
    </source>
</evidence>
<keyword evidence="13" id="KW-1185">Reference proteome</keyword>
<evidence type="ECO:0000259" key="10">
    <source>
        <dbReference type="Pfam" id="PF01729"/>
    </source>
</evidence>
<dbReference type="Pfam" id="PF01729">
    <property type="entry name" value="QRPTase_C"/>
    <property type="match status" value="1"/>
</dbReference>
<evidence type="ECO:0000256" key="6">
    <source>
        <dbReference type="ARBA" id="ARBA00022676"/>
    </source>
</evidence>
<name>A0A6B2M024_9BACT</name>
<evidence type="ECO:0000313" key="13">
    <source>
        <dbReference type="Proteomes" id="UP000478417"/>
    </source>
</evidence>
<reference evidence="12 13" key="1">
    <citation type="submission" date="2020-02" db="EMBL/GenBank/DDBJ databases">
        <title>Albibacoteraceae fam. nov., the first described family within the subdivision 4 Verrucomicrobia.</title>
        <authorList>
            <person name="Xi F."/>
        </authorList>
    </citation>
    <scope>NUCLEOTIDE SEQUENCE [LARGE SCALE GENOMIC DNA]</scope>
    <source>
        <strain evidence="12 13">CK1056</strain>
    </source>
</reference>
<evidence type="ECO:0000256" key="5">
    <source>
        <dbReference type="ARBA" id="ARBA00022642"/>
    </source>
</evidence>
<dbReference type="InterPro" id="IPR002638">
    <property type="entry name" value="Quinolinate_PRibosylTrfase_C"/>
</dbReference>
<dbReference type="Gene3D" id="3.90.1170.20">
    <property type="entry name" value="Quinolinate phosphoribosyl transferase, N-terminal domain"/>
    <property type="match status" value="1"/>
</dbReference>
<comment type="function">
    <text evidence="1">Involved in the catabolism of quinolinic acid (QA).</text>
</comment>
<dbReference type="CDD" id="cd01572">
    <property type="entry name" value="QPRTase"/>
    <property type="match status" value="1"/>
</dbReference>
<protein>
    <recommendedName>
        <fullName evidence="4">nicotinate-nucleotide diphosphorylase (carboxylating)</fullName>
        <ecNumber evidence="4">2.4.2.19</ecNumber>
    </recommendedName>
    <alternativeName>
        <fullName evidence="8">Quinolinate phosphoribosyltransferase [decarboxylating]</fullName>
    </alternativeName>
</protein>
<dbReference type="SUPFAM" id="SSF51690">
    <property type="entry name" value="Nicotinate/Quinolinate PRTase C-terminal domain-like"/>
    <property type="match status" value="1"/>
</dbReference>
<dbReference type="InterPro" id="IPR004393">
    <property type="entry name" value="NadC"/>
</dbReference>
<dbReference type="GO" id="GO:0004514">
    <property type="term" value="F:nicotinate-nucleotide diphosphorylase (carboxylating) activity"/>
    <property type="evidence" value="ECO:0007669"/>
    <property type="project" value="UniProtKB-EC"/>
</dbReference>
<comment type="pathway">
    <text evidence="2">Cofactor biosynthesis; NAD(+) biosynthesis; nicotinate D-ribonucleotide from quinolinate: step 1/1.</text>
</comment>
<dbReference type="GO" id="GO:0005737">
    <property type="term" value="C:cytoplasm"/>
    <property type="evidence" value="ECO:0007669"/>
    <property type="project" value="TreeGrafter"/>
</dbReference>
<accession>A0A6B2M024</accession>
<dbReference type="Proteomes" id="UP000478417">
    <property type="component" value="Unassembled WGS sequence"/>
</dbReference>
<dbReference type="InterPro" id="IPR013785">
    <property type="entry name" value="Aldolase_TIM"/>
</dbReference>
<dbReference type="InterPro" id="IPR037128">
    <property type="entry name" value="Quinolinate_PRibosylTase_N_sf"/>
</dbReference>
<dbReference type="InterPro" id="IPR027277">
    <property type="entry name" value="NadC/ModD"/>
</dbReference>
<organism evidence="12 13">
    <name type="scientific">Oceanipulchritudo coccoides</name>
    <dbReference type="NCBI Taxonomy" id="2706888"/>
    <lineage>
        <taxon>Bacteria</taxon>
        <taxon>Pseudomonadati</taxon>
        <taxon>Verrucomicrobiota</taxon>
        <taxon>Opitutia</taxon>
        <taxon>Puniceicoccales</taxon>
        <taxon>Oceanipulchritudinaceae</taxon>
        <taxon>Oceanipulchritudo</taxon>
    </lineage>
</organism>
<feature type="domain" description="Quinolinate phosphoribosyl transferase C-terminal" evidence="10">
    <location>
        <begin position="137"/>
        <end position="306"/>
    </location>
</feature>
<dbReference type="PIRSF" id="PIRSF006250">
    <property type="entry name" value="NadC_ModD"/>
    <property type="match status" value="1"/>
</dbReference>
<dbReference type="InterPro" id="IPR036068">
    <property type="entry name" value="Nicotinate_pribotase-like_C"/>
</dbReference>
<comment type="caution">
    <text evidence="12">The sequence shown here is derived from an EMBL/GenBank/DDBJ whole genome shotgun (WGS) entry which is preliminary data.</text>
</comment>
<evidence type="ECO:0000256" key="2">
    <source>
        <dbReference type="ARBA" id="ARBA00004893"/>
    </source>
</evidence>
<dbReference type="EMBL" id="JAAGNX010000001">
    <property type="protein sequence ID" value="NDV61686.1"/>
    <property type="molecule type" value="Genomic_DNA"/>
</dbReference>
<dbReference type="FunFam" id="3.20.20.70:FF:000030">
    <property type="entry name" value="Nicotinate-nucleotide pyrophosphorylase, carboxylating"/>
    <property type="match status" value="1"/>
</dbReference>
<dbReference type="GO" id="GO:0034213">
    <property type="term" value="P:quinolinate catabolic process"/>
    <property type="evidence" value="ECO:0007669"/>
    <property type="project" value="TreeGrafter"/>
</dbReference>
<sequence>MSAPLIANRIAKQLKWEEIDPAAVTTLISIARNEDLEGWGLAEPPEQTGDITSRLLPKGSEQATARLIARNDLVSCGLPIVQPILDAYGAGASFKPALTDGKECSRGTQLGTIEGPARVILEAERVLLNFLQRLSGVATLTQLYVKALGSSPTRLLDTRKTTPGYRVLEKYAVACGGGFNHRMGLFDRVMLKDNHLAAAGATGGKKLAELVNSYRGSYPEMIIELEVDSIDQILPALDAGIENILLDNFSLSELAEAVSLIANKAATEASGGITLEDLPALGQVGVDFISTGATVHKAQWMDIGLDWN</sequence>
<evidence type="ECO:0000256" key="1">
    <source>
        <dbReference type="ARBA" id="ARBA00003237"/>
    </source>
</evidence>
<proteinExistence type="inferred from homology"/>